<feature type="compositionally biased region" description="Polar residues" evidence="1">
    <location>
        <begin position="96"/>
        <end position="106"/>
    </location>
</feature>
<feature type="region of interest" description="Disordered" evidence="1">
    <location>
        <begin position="84"/>
        <end position="147"/>
    </location>
</feature>
<comment type="caution">
    <text evidence="2">The sequence shown here is derived from an EMBL/GenBank/DDBJ whole genome shotgun (WGS) entry which is preliminary data.</text>
</comment>
<evidence type="ECO:0000313" key="3">
    <source>
        <dbReference type="Proteomes" id="UP001054837"/>
    </source>
</evidence>
<feature type="compositionally biased region" description="Basic and acidic residues" evidence="1">
    <location>
        <begin position="132"/>
        <end position="147"/>
    </location>
</feature>
<evidence type="ECO:0000256" key="1">
    <source>
        <dbReference type="SAM" id="MobiDB-lite"/>
    </source>
</evidence>
<protein>
    <submittedName>
        <fullName evidence="2">Uncharacterized protein</fullName>
    </submittedName>
</protein>
<reference evidence="2 3" key="1">
    <citation type="submission" date="2021-06" db="EMBL/GenBank/DDBJ databases">
        <title>Caerostris darwini draft genome.</title>
        <authorList>
            <person name="Kono N."/>
            <person name="Arakawa K."/>
        </authorList>
    </citation>
    <scope>NUCLEOTIDE SEQUENCE [LARGE SCALE GENOMIC DNA]</scope>
</reference>
<name>A0AAV4QEX3_9ARAC</name>
<accession>A0AAV4QEX3</accession>
<proteinExistence type="predicted"/>
<gene>
    <name evidence="2" type="ORF">CDAR_76501</name>
</gene>
<dbReference type="AlphaFoldDB" id="A0AAV4QEX3"/>
<dbReference type="EMBL" id="BPLQ01004264">
    <property type="protein sequence ID" value="GIY06807.1"/>
    <property type="molecule type" value="Genomic_DNA"/>
</dbReference>
<evidence type="ECO:0000313" key="2">
    <source>
        <dbReference type="EMBL" id="GIY06807.1"/>
    </source>
</evidence>
<dbReference type="Proteomes" id="UP001054837">
    <property type="component" value="Unassembled WGS sequence"/>
</dbReference>
<organism evidence="2 3">
    <name type="scientific">Caerostris darwini</name>
    <dbReference type="NCBI Taxonomy" id="1538125"/>
    <lineage>
        <taxon>Eukaryota</taxon>
        <taxon>Metazoa</taxon>
        <taxon>Ecdysozoa</taxon>
        <taxon>Arthropoda</taxon>
        <taxon>Chelicerata</taxon>
        <taxon>Arachnida</taxon>
        <taxon>Araneae</taxon>
        <taxon>Araneomorphae</taxon>
        <taxon>Entelegynae</taxon>
        <taxon>Araneoidea</taxon>
        <taxon>Araneidae</taxon>
        <taxon>Caerostris</taxon>
    </lineage>
</organism>
<sequence>MEKAVSAISNGLLRFIILTEFPNSVSKRTDNKTCAKTNTCLSVCAYRWMLCCWTLICLSQNHTVQSSDGDHTLFAYRVVLAPPPHPPSTNTPSHVTLPSRSNQSRLPQPIFNLYPHPVNPAKKGAFAGGDACRGDHPRERKEPPSGR</sequence>
<keyword evidence="3" id="KW-1185">Reference proteome</keyword>